<organism evidence="1 2">
    <name type="scientific">Araneus ventricosus</name>
    <name type="common">Orbweaver spider</name>
    <name type="synonym">Epeira ventricosa</name>
    <dbReference type="NCBI Taxonomy" id="182803"/>
    <lineage>
        <taxon>Eukaryota</taxon>
        <taxon>Metazoa</taxon>
        <taxon>Ecdysozoa</taxon>
        <taxon>Arthropoda</taxon>
        <taxon>Chelicerata</taxon>
        <taxon>Arachnida</taxon>
        <taxon>Araneae</taxon>
        <taxon>Araneomorphae</taxon>
        <taxon>Entelegynae</taxon>
        <taxon>Araneoidea</taxon>
        <taxon>Araneidae</taxon>
        <taxon>Araneus</taxon>
    </lineage>
</organism>
<gene>
    <name evidence="1" type="ORF">AVEN_1137_1</name>
</gene>
<sequence length="99" mass="11128">MRCGLRHLTVVQNYEVCPKINHLLLQNGTLIYLNQTKPIIPLSGQGTVPVLPVARDISLMLEIRADIVSHVSMSWQRFKCFTQYQFGAPYANQTSVPSA</sequence>
<name>A0A4Y2LIG8_ARAVE</name>
<dbReference type="AlphaFoldDB" id="A0A4Y2LIG8"/>
<reference evidence="1 2" key="1">
    <citation type="journal article" date="2019" name="Sci. Rep.">
        <title>Orb-weaving spider Araneus ventricosus genome elucidates the spidroin gene catalogue.</title>
        <authorList>
            <person name="Kono N."/>
            <person name="Nakamura H."/>
            <person name="Ohtoshi R."/>
            <person name="Moran D.A.P."/>
            <person name="Shinohara A."/>
            <person name="Yoshida Y."/>
            <person name="Fujiwara M."/>
            <person name="Mori M."/>
            <person name="Tomita M."/>
            <person name="Arakawa K."/>
        </authorList>
    </citation>
    <scope>NUCLEOTIDE SEQUENCE [LARGE SCALE GENOMIC DNA]</scope>
</reference>
<evidence type="ECO:0000313" key="1">
    <source>
        <dbReference type="EMBL" id="GBN14538.1"/>
    </source>
</evidence>
<protein>
    <submittedName>
        <fullName evidence="1">Uncharacterized protein</fullName>
    </submittedName>
</protein>
<dbReference type="Proteomes" id="UP000499080">
    <property type="component" value="Unassembled WGS sequence"/>
</dbReference>
<keyword evidence="2" id="KW-1185">Reference proteome</keyword>
<comment type="caution">
    <text evidence="1">The sequence shown here is derived from an EMBL/GenBank/DDBJ whole genome shotgun (WGS) entry which is preliminary data.</text>
</comment>
<accession>A0A4Y2LIG8</accession>
<dbReference type="EMBL" id="BGPR01119009">
    <property type="protein sequence ID" value="GBN14538.1"/>
    <property type="molecule type" value="Genomic_DNA"/>
</dbReference>
<proteinExistence type="predicted"/>
<evidence type="ECO:0000313" key="2">
    <source>
        <dbReference type="Proteomes" id="UP000499080"/>
    </source>
</evidence>